<dbReference type="SUPFAM" id="SSF50341">
    <property type="entry name" value="CheW-like"/>
    <property type="match status" value="1"/>
</dbReference>
<reference evidence="2 3" key="1">
    <citation type="submission" date="2019-08" db="EMBL/GenBank/DDBJ databases">
        <title>In-depth cultivation of the pig gut microbiome towards novel bacterial diversity and tailored functional studies.</title>
        <authorList>
            <person name="Wylensek D."/>
            <person name="Hitch T.C.A."/>
            <person name="Clavel T."/>
        </authorList>
    </citation>
    <scope>NUCLEOTIDE SEQUENCE [LARGE SCALE GENOMIC DNA]</scope>
    <source>
        <strain evidence="2 3">WCA-389-WT-23D1</strain>
    </source>
</reference>
<dbReference type="EMBL" id="VUMD01000024">
    <property type="protein sequence ID" value="MSS38409.1"/>
    <property type="molecule type" value="Genomic_DNA"/>
</dbReference>
<feature type="domain" description="CheW-like" evidence="1">
    <location>
        <begin position="23"/>
        <end position="161"/>
    </location>
</feature>
<dbReference type="GO" id="GO:0007165">
    <property type="term" value="P:signal transduction"/>
    <property type="evidence" value="ECO:0007669"/>
    <property type="project" value="InterPro"/>
</dbReference>
<dbReference type="Gene3D" id="2.40.50.180">
    <property type="entry name" value="CheA-289, Domain 4"/>
    <property type="match status" value="1"/>
</dbReference>
<dbReference type="InterPro" id="IPR036061">
    <property type="entry name" value="CheW-like_dom_sf"/>
</dbReference>
<dbReference type="PROSITE" id="PS50851">
    <property type="entry name" value="CHEW"/>
    <property type="match status" value="1"/>
</dbReference>
<protein>
    <submittedName>
        <fullName evidence="2">Purine-binding chemotaxis protein CheW</fullName>
    </submittedName>
</protein>
<name>A0A7X2TDT8_9CLOT</name>
<evidence type="ECO:0000259" key="1">
    <source>
        <dbReference type="PROSITE" id="PS50851"/>
    </source>
</evidence>
<accession>A0A7X2TDT8</accession>
<evidence type="ECO:0000313" key="3">
    <source>
        <dbReference type="Proteomes" id="UP000429958"/>
    </source>
</evidence>
<dbReference type="InterPro" id="IPR002545">
    <property type="entry name" value="CheW-lke_dom"/>
</dbReference>
<organism evidence="2 3">
    <name type="scientific">Clostridium porci</name>
    <dbReference type="NCBI Taxonomy" id="2605778"/>
    <lineage>
        <taxon>Bacteria</taxon>
        <taxon>Bacillati</taxon>
        <taxon>Bacillota</taxon>
        <taxon>Clostridia</taxon>
        <taxon>Eubacteriales</taxon>
        <taxon>Clostridiaceae</taxon>
        <taxon>Clostridium</taxon>
    </lineage>
</organism>
<dbReference type="Gene3D" id="2.30.30.40">
    <property type="entry name" value="SH3 Domains"/>
    <property type="match status" value="1"/>
</dbReference>
<dbReference type="PANTHER" id="PTHR22617:SF23">
    <property type="entry name" value="CHEMOTAXIS PROTEIN CHEW"/>
    <property type="match status" value="1"/>
</dbReference>
<comment type="caution">
    <text evidence="2">The sequence shown here is derived from an EMBL/GenBank/DDBJ whole genome shotgun (WGS) entry which is preliminary data.</text>
</comment>
<sequence>MQEQRIQNLHELSGENEEHKVSSDKYLTFWCNNQLFGIGIGQVVQIVHMMDITPLPDFPSYIKGILSIRGELTPIMDLRLRLGQQVSDYSERTCIILIRIDSRSFGLIVDAVNDVETISPQDICPPPQQSDHKANYLIGIAQRTQVILLLDVDYILSEKEIGEIIDVSNQTECP</sequence>
<dbReference type="GO" id="GO:0006935">
    <property type="term" value="P:chemotaxis"/>
    <property type="evidence" value="ECO:0007669"/>
    <property type="project" value="InterPro"/>
</dbReference>
<keyword evidence="3" id="KW-1185">Reference proteome</keyword>
<dbReference type="Proteomes" id="UP000429958">
    <property type="component" value="Unassembled WGS sequence"/>
</dbReference>
<gene>
    <name evidence="2" type="ORF">FYJ39_18215</name>
</gene>
<proteinExistence type="predicted"/>
<evidence type="ECO:0000313" key="2">
    <source>
        <dbReference type="EMBL" id="MSS38409.1"/>
    </source>
</evidence>
<dbReference type="SMART" id="SM00260">
    <property type="entry name" value="CheW"/>
    <property type="match status" value="1"/>
</dbReference>
<dbReference type="GO" id="GO:0005829">
    <property type="term" value="C:cytosol"/>
    <property type="evidence" value="ECO:0007669"/>
    <property type="project" value="TreeGrafter"/>
</dbReference>
<dbReference type="RefSeq" id="WP_154473830.1">
    <property type="nucleotide sequence ID" value="NZ_VUMD01000024.1"/>
</dbReference>
<dbReference type="InterPro" id="IPR039315">
    <property type="entry name" value="CheW"/>
</dbReference>
<dbReference type="PANTHER" id="PTHR22617">
    <property type="entry name" value="CHEMOTAXIS SENSOR HISTIDINE KINASE-RELATED"/>
    <property type="match status" value="1"/>
</dbReference>
<dbReference type="AlphaFoldDB" id="A0A7X2TDT8"/>
<dbReference type="Pfam" id="PF01584">
    <property type="entry name" value="CheW"/>
    <property type="match status" value="1"/>
</dbReference>